<keyword evidence="6" id="KW-0862">Zinc</keyword>
<keyword evidence="9" id="KW-0030">Aminoacyl-tRNA synthetase</keyword>
<dbReference type="Pfam" id="PF23493">
    <property type="entry name" value="CysS_C"/>
    <property type="match status" value="1"/>
</dbReference>
<evidence type="ECO:0000313" key="16">
    <source>
        <dbReference type="Proteomes" id="UP001530293"/>
    </source>
</evidence>
<evidence type="ECO:0000256" key="7">
    <source>
        <dbReference type="ARBA" id="ARBA00022840"/>
    </source>
</evidence>
<dbReference type="EMBL" id="JALLBG020000312">
    <property type="protein sequence ID" value="KAL3756337.1"/>
    <property type="molecule type" value="Genomic_DNA"/>
</dbReference>
<keyword evidence="8" id="KW-0648">Protein biosynthesis</keyword>
<evidence type="ECO:0000256" key="11">
    <source>
        <dbReference type="SAM" id="MobiDB-lite"/>
    </source>
</evidence>
<keyword evidence="4" id="KW-0479">Metal-binding</keyword>
<dbReference type="PANTHER" id="PTHR10890:SF25">
    <property type="entry name" value="CYSTEINE--TRNA LIGASE, CHLOROPLASTIC_MITOCHONDRIAL"/>
    <property type="match status" value="1"/>
</dbReference>
<gene>
    <name evidence="15" type="ORF">ACHAWU_007288</name>
</gene>
<feature type="compositionally biased region" description="Low complexity" evidence="11">
    <location>
        <begin position="84"/>
        <end position="93"/>
    </location>
</feature>
<evidence type="ECO:0000256" key="2">
    <source>
        <dbReference type="ARBA" id="ARBA00012832"/>
    </source>
</evidence>
<feature type="domain" description="tRNA synthetases class I catalytic" evidence="13">
    <location>
        <begin position="131"/>
        <end position="473"/>
    </location>
</feature>
<evidence type="ECO:0000256" key="4">
    <source>
        <dbReference type="ARBA" id="ARBA00022723"/>
    </source>
</evidence>
<evidence type="ECO:0000259" key="14">
    <source>
        <dbReference type="Pfam" id="PF23493"/>
    </source>
</evidence>
<dbReference type="PANTHER" id="PTHR10890">
    <property type="entry name" value="CYSTEINYL-TRNA SYNTHETASE"/>
    <property type="match status" value="1"/>
</dbReference>
<evidence type="ECO:0000256" key="1">
    <source>
        <dbReference type="ARBA" id="ARBA00001947"/>
    </source>
</evidence>
<evidence type="ECO:0000259" key="13">
    <source>
        <dbReference type="Pfam" id="PF01406"/>
    </source>
</evidence>
<feature type="region of interest" description="Disordered" evidence="11">
    <location>
        <begin position="49"/>
        <end position="69"/>
    </location>
</feature>
<evidence type="ECO:0000256" key="6">
    <source>
        <dbReference type="ARBA" id="ARBA00022833"/>
    </source>
</evidence>
<dbReference type="Gene3D" id="3.40.50.620">
    <property type="entry name" value="HUPs"/>
    <property type="match status" value="1"/>
</dbReference>
<accession>A0ABD3M2B7</accession>
<dbReference type="EC" id="6.1.1.16" evidence="2"/>
<keyword evidence="3" id="KW-0436">Ligase</keyword>
<dbReference type="Pfam" id="PF01406">
    <property type="entry name" value="tRNA-synt_1e"/>
    <property type="match status" value="1"/>
</dbReference>
<comment type="cofactor">
    <cofactor evidence="1">
        <name>Zn(2+)</name>
        <dbReference type="ChEBI" id="CHEBI:29105"/>
    </cofactor>
</comment>
<evidence type="ECO:0000256" key="9">
    <source>
        <dbReference type="ARBA" id="ARBA00023146"/>
    </source>
</evidence>
<feature type="chain" id="PRO_5044886030" description="cysteine--tRNA ligase" evidence="12">
    <location>
        <begin position="25"/>
        <end position="663"/>
    </location>
</feature>
<keyword evidence="12" id="KW-0732">Signal</keyword>
<dbReference type="InterPro" id="IPR014729">
    <property type="entry name" value="Rossmann-like_a/b/a_fold"/>
</dbReference>
<dbReference type="GO" id="GO:0006412">
    <property type="term" value="P:translation"/>
    <property type="evidence" value="ECO:0007669"/>
    <property type="project" value="UniProtKB-KW"/>
</dbReference>
<evidence type="ECO:0000313" key="15">
    <source>
        <dbReference type="EMBL" id="KAL3756337.1"/>
    </source>
</evidence>
<keyword evidence="5" id="KW-0547">Nucleotide-binding</keyword>
<keyword evidence="7" id="KW-0067">ATP-binding</keyword>
<reference evidence="15 16" key="1">
    <citation type="submission" date="2024-10" db="EMBL/GenBank/DDBJ databases">
        <title>Updated reference genomes for cyclostephanoid diatoms.</title>
        <authorList>
            <person name="Roberts W.R."/>
            <person name="Alverson A.J."/>
        </authorList>
    </citation>
    <scope>NUCLEOTIDE SEQUENCE [LARGE SCALE GENOMIC DNA]</scope>
    <source>
        <strain evidence="15 16">AJA232-27</strain>
    </source>
</reference>
<dbReference type="Proteomes" id="UP001530293">
    <property type="component" value="Unassembled WGS sequence"/>
</dbReference>
<dbReference type="GO" id="GO:0046872">
    <property type="term" value="F:metal ion binding"/>
    <property type="evidence" value="ECO:0007669"/>
    <property type="project" value="UniProtKB-KW"/>
</dbReference>
<evidence type="ECO:0000256" key="10">
    <source>
        <dbReference type="ARBA" id="ARBA00031499"/>
    </source>
</evidence>
<dbReference type="GO" id="GO:0005524">
    <property type="term" value="F:ATP binding"/>
    <property type="evidence" value="ECO:0007669"/>
    <property type="project" value="UniProtKB-KW"/>
</dbReference>
<dbReference type="InterPro" id="IPR015803">
    <property type="entry name" value="Cys-tRNA-ligase"/>
</dbReference>
<dbReference type="NCBIfam" id="TIGR00435">
    <property type="entry name" value="cysS"/>
    <property type="match status" value="1"/>
</dbReference>
<dbReference type="Gene3D" id="1.20.120.1910">
    <property type="entry name" value="Cysteine-tRNA ligase, C-terminal anti-codon recognition domain"/>
    <property type="match status" value="1"/>
</dbReference>
<feature type="signal peptide" evidence="12">
    <location>
        <begin position="1"/>
        <end position="24"/>
    </location>
</feature>
<organism evidence="15 16">
    <name type="scientific">Discostella pseudostelligera</name>
    <dbReference type="NCBI Taxonomy" id="259834"/>
    <lineage>
        <taxon>Eukaryota</taxon>
        <taxon>Sar</taxon>
        <taxon>Stramenopiles</taxon>
        <taxon>Ochrophyta</taxon>
        <taxon>Bacillariophyta</taxon>
        <taxon>Coscinodiscophyceae</taxon>
        <taxon>Thalassiosirophycidae</taxon>
        <taxon>Stephanodiscales</taxon>
        <taxon>Stephanodiscaceae</taxon>
        <taxon>Discostella</taxon>
    </lineage>
</organism>
<dbReference type="HAMAP" id="MF_00041">
    <property type="entry name" value="Cys_tRNA_synth"/>
    <property type="match status" value="1"/>
</dbReference>
<dbReference type="SUPFAM" id="SSF47323">
    <property type="entry name" value="Anticodon-binding domain of a subclass of class I aminoacyl-tRNA synthetases"/>
    <property type="match status" value="1"/>
</dbReference>
<feature type="region of interest" description="Disordered" evidence="11">
    <location>
        <begin position="84"/>
        <end position="114"/>
    </location>
</feature>
<proteinExistence type="inferred from homology"/>
<dbReference type="AlphaFoldDB" id="A0ABD3M2B7"/>
<dbReference type="InterPro" id="IPR024909">
    <property type="entry name" value="Cys-tRNA/MSH_ligase"/>
</dbReference>
<dbReference type="GO" id="GO:0004817">
    <property type="term" value="F:cysteine-tRNA ligase activity"/>
    <property type="evidence" value="ECO:0007669"/>
    <property type="project" value="UniProtKB-EC"/>
</dbReference>
<dbReference type="InterPro" id="IPR009080">
    <property type="entry name" value="tRNAsynth_Ia_anticodon-bd"/>
</dbReference>
<evidence type="ECO:0000256" key="12">
    <source>
        <dbReference type="SAM" id="SignalP"/>
    </source>
</evidence>
<sequence>MTMKLSIAATSFVAILLSRRQASSDAFSLPPAPVTSSCRICLPVVVNPSSSWASPSPSAASSTSHRWRRRRSSNKTFHSSFFVLDSSSSSSSDNYESIGNGVESTSTSSSPPPMPRPLFLYNSLTRTKTPFAPLNPPHVTMYTCGPTVYDSAHVGNFRAFLTYDILKRVLSYLGYSVDHVCNLTDVDDKIIRKCTLENTSLQELTLRYENQFFDDLEALNIVKARAYPRATEHIDEMARLIIDLEKQGLAYHSEEGSWYFSVSKKEGYGTRLVNLEPEQLKKGASVMTGGGGVVMRGLDDTTAAATAAAELDADEYDAEKDGVRDFCLWKAYKPQFDRDDATWDPIVELDDGNVKSIGRGRPGWHLECSAMARKYLGITIDLHAGGVDLKFPHHENEIAQSEGANGEPFCNCWIHNGFVNIGDEKMSKSKGNFFTLRTACPTPDDVRAYRYLVVSSQYRNPLSFTDAALGAAKGALKRLDKVKVMIGEALSMGVVDGDATVANGDANSNLVTAVETALANFEVAIADDLSMPRAAASLFSIVKLAETEFKRVAKADEGDVVPPLDLVGLASVQRALDEMDRVFGIFYNVPSERKGEDDRQIVNGESEVDASIIPEEVMDLVNQRSAAKDAKDWELADSLRSKITALGFSVKDVKGGAPEVSKV</sequence>
<name>A0ABD3M2B7_9STRA</name>
<feature type="compositionally biased region" description="Low complexity" evidence="11">
    <location>
        <begin position="49"/>
        <end position="64"/>
    </location>
</feature>
<feature type="domain" description="Cysteinyl-tRNA ligase anticodon binding" evidence="14">
    <location>
        <begin position="613"/>
        <end position="655"/>
    </location>
</feature>
<keyword evidence="16" id="KW-1185">Reference proteome</keyword>
<protein>
    <recommendedName>
        <fullName evidence="2">cysteine--tRNA ligase</fullName>
        <ecNumber evidence="2">6.1.1.16</ecNumber>
    </recommendedName>
    <alternativeName>
        <fullName evidence="10">Cysteinyl-tRNA synthetase</fullName>
    </alternativeName>
</protein>
<evidence type="ECO:0000256" key="5">
    <source>
        <dbReference type="ARBA" id="ARBA00022741"/>
    </source>
</evidence>
<dbReference type="InterPro" id="IPR032678">
    <property type="entry name" value="tRNA-synt_1_cat_dom"/>
</dbReference>
<evidence type="ECO:0000256" key="3">
    <source>
        <dbReference type="ARBA" id="ARBA00022598"/>
    </source>
</evidence>
<dbReference type="PRINTS" id="PR00983">
    <property type="entry name" value="TRNASYNTHCYS"/>
</dbReference>
<evidence type="ECO:0000256" key="8">
    <source>
        <dbReference type="ARBA" id="ARBA00022917"/>
    </source>
</evidence>
<dbReference type="InterPro" id="IPR056411">
    <property type="entry name" value="CysS_C"/>
</dbReference>
<dbReference type="SUPFAM" id="SSF52374">
    <property type="entry name" value="Nucleotidylyl transferase"/>
    <property type="match status" value="1"/>
</dbReference>
<comment type="caution">
    <text evidence="15">The sequence shown here is derived from an EMBL/GenBank/DDBJ whole genome shotgun (WGS) entry which is preliminary data.</text>
</comment>
<dbReference type="CDD" id="cd00672">
    <property type="entry name" value="CysRS_core"/>
    <property type="match status" value="1"/>
</dbReference>